<dbReference type="EMBL" id="JXTC01000464">
    <property type="protein sequence ID" value="PON52111.1"/>
    <property type="molecule type" value="Genomic_DNA"/>
</dbReference>
<name>A0A2P5BTJ3_TREOI</name>
<dbReference type="InParanoid" id="A0A2P5BTJ3"/>
<reference evidence="2" key="1">
    <citation type="submission" date="2016-06" db="EMBL/GenBank/DDBJ databases">
        <title>Parallel loss of symbiosis genes in relatives of nitrogen-fixing non-legume Parasponia.</title>
        <authorList>
            <person name="Van Velzen R."/>
            <person name="Holmer R."/>
            <person name="Bu F."/>
            <person name="Rutten L."/>
            <person name="Van Zeijl A."/>
            <person name="Liu W."/>
            <person name="Santuari L."/>
            <person name="Cao Q."/>
            <person name="Sharma T."/>
            <person name="Shen D."/>
            <person name="Roswanjaya Y."/>
            <person name="Wardhani T."/>
            <person name="Kalhor M.S."/>
            <person name="Jansen J."/>
            <person name="Van den Hoogen J."/>
            <person name="Gungor B."/>
            <person name="Hartog M."/>
            <person name="Hontelez J."/>
            <person name="Verver J."/>
            <person name="Yang W.-C."/>
            <person name="Schijlen E."/>
            <person name="Repin R."/>
            <person name="Schilthuizen M."/>
            <person name="Schranz E."/>
            <person name="Heidstra R."/>
            <person name="Miyata K."/>
            <person name="Fedorova E."/>
            <person name="Kohlen W."/>
            <person name="Bisseling T."/>
            <person name="Smit S."/>
            <person name="Geurts R."/>
        </authorList>
    </citation>
    <scope>NUCLEOTIDE SEQUENCE [LARGE SCALE GENOMIC DNA]</scope>
    <source>
        <strain evidence="2">cv. RG33-2</strain>
    </source>
</reference>
<dbReference type="Proteomes" id="UP000237000">
    <property type="component" value="Unassembled WGS sequence"/>
</dbReference>
<dbReference type="AlphaFoldDB" id="A0A2P5BTJ3"/>
<evidence type="ECO:0000313" key="2">
    <source>
        <dbReference type="Proteomes" id="UP000237000"/>
    </source>
</evidence>
<sequence>MEWKFPNFLLTKAVGQYLTIFTFQKKLIIIPKCNWVQSAFNWPNGHTFAPTARPFFISP</sequence>
<organism evidence="1 2">
    <name type="scientific">Trema orientale</name>
    <name type="common">Charcoal tree</name>
    <name type="synonym">Celtis orientalis</name>
    <dbReference type="NCBI Taxonomy" id="63057"/>
    <lineage>
        <taxon>Eukaryota</taxon>
        <taxon>Viridiplantae</taxon>
        <taxon>Streptophyta</taxon>
        <taxon>Embryophyta</taxon>
        <taxon>Tracheophyta</taxon>
        <taxon>Spermatophyta</taxon>
        <taxon>Magnoliopsida</taxon>
        <taxon>eudicotyledons</taxon>
        <taxon>Gunneridae</taxon>
        <taxon>Pentapetalae</taxon>
        <taxon>rosids</taxon>
        <taxon>fabids</taxon>
        <taxon>Rosales</taxon>
        <taxon>Cannabaceae</taxon>
        <taxon>Trema</taxon>
    </lineage>
</organism>
<protein>
    <submittedName>
        <fullName evidence="1">Uncharacterized protein</fullName>
    </submittedName>
</protein>
<comment type="caution">
    <text evidence="1">The sequence shown here is derived from an EMBL/GenBank/DDBJ whole genome shotgun (WGS) entry which is preliminary data.</text>
</comment>
<proteinExistence type="predicted"/>
<keyword evidence="2" id="KW-1185">Reference proteome</keyword>
<accession>A0A2P5BTJ3</accession>
<evidence type="ECO:0000313" key="1">
    <source>
        <dbReference type="EMBL" id="PON52111.1"/>
    </source>
</evidence>
<gene>
    <name evidence="1" type="ORF">TorRG33x02_309520</name>
</gene>